<organism evidence="1 2">
    <name type="scientific">Phakopsora pachyrhizi</name>
    <name type="common">Asian soybean rust disease fungus</name>
    <dbReference type="NCBI Taxonomy" id="170000"/>
    <lineage>
        <taxon>Eukaryota</taxon>
        <taxon>Fungi</taxon>
        <taxon>Dikarya</taxon>
        <taxon>Basidiomycota</taxon>
        <taxon>Pucciniomycotina</taxon>
        <taxon>Pucciniomycetes</taxon>
        <taxon>Pucciniales</taxon>
        <taxon>Phakopsoraceae</taxon>
        <taxon>Phakopsora</taxon>
    </lineage>
</organism>
<keyword evidence="2" id="KW-1185">Reference proteome</keyword>
<reference evidence="1" key="1">
    <citation type="submission" date="2022-06" db="EMBL/GenBank/DDBJ databases">
        <authorList>
            <consortium name="SYNGENTA / RWTH Aachen University"/>
        </authorList>
    </citation>
    <scope>NUCLEOTIDE SEQUENCE</scope>
</reference>
<comment type="caution">
    <text evidence="1">The sequence shown here is derived from an EMBL/GenBank/DDBJ whole genome shotgun (WGS) entry which is preliminary data.</text>
</comment>
<sequence>MEGQSNLSDFIKAEANKNVRINRNVKRGHTDDQRVEDQAMMRGVTDDGFVREKKTRRDGREWMATRAPQLVYGFREKMMYVVAKPQPLNILNNPIALELTKALVVFEDGKDDHQIEIPGLMTKWDDLQTVKRNQRQNLIEPTTWKGQKLLVDD</sequence>
<gene>
    <name evidence="1" type="ORF">PPACK8108_LOCUS21372</name>
</gene>
<accession>A0AAV0BJE3</accession>
<dbReference type="Proteomes" id="UP001153365">
    <property type="component" value="Unassembled WGS sequence"/>
</dbReference>
<evidence type="ECO:0000313" key="1">
    <source>
        <dbReference type="EMBL" id="CAH7686686.1"/>
    </source>
</evidence>
<dbReference type="EMBL" id="CALTRL010005809">
    <property type="protein sequence ID" value="CAH7686686.1"/>
    <property type="molecule type" value="Genomic_DNA"/>
</dbReference>
<evidence type="ECO:0000313" key="2">
    <source>
        <dbReference type="Proteomes" id="UP001153365"/>
    </source>
</evidence>
<proteinExistence type="predicted"/>
<name>A0AAV0BJE3_PHAPC</name>
<dbReference type="AlphaFoldDB" id="A0AAV0BJE3"/>
<protein>
    <submittedName>
        <fullName evidence="1">Uncharacterized protein</fullName>
    </submittedName>
</protein>